<dbReference type="SUPFAM" id="SSF81301">
    <property type="entry name" value="Nucleotidyltransferase"/>
    <property type="match status" value="1"/>
</dbReference>
<dbReference type="InterPro" id="IPR007685">
    <property type="entry name" value="RelA_SpoT"/>
</dbReference>
<dbReference type="Pfam" id="PF04607">
    <property type="entry name" value="RelA_SpoT"/>
    <property type="match status" value="1"/>
</dbReference>
<gene>
    <name evidence="4" type="ORF">A2908_01375</name>
</gene>
<comment type="similarity">
    <text evidence="1">Belongs to the RelA/SpoT family.</text>
</comment>
<reference evidence="4 5" key="1">
    <citation type="journal article" date="2016" name="Nat. Commun.">
        <title>Thousands of microbial genomes shed light on interconnected biogeochemical processes in an aquifer system.</title>
        <authorList>
            <person name="Anantharaman K."/>
            <person name="Brown C.T."/>
            <person name="Hug L.A."/>
            <person name="Sharon I."/>
            <person name="Castelle C.J."/>
            <person name="Probst A.J."/>
            <person name="Thomas B.C."/>
            <person name="Singh A."/>
            <person name="Wilkins M.J."/>
            <person name="Karaoz U."/>
            <person name="Brodie E.L."/>
            <person name="Williams K.H."/>
            <person name="Hubbard S.S."/>
            <person name="Banfield J.F."/>
        </authorList>
    </citation>
    <scope>NUCLEOTIDE SEQUENCE [LARGE SCALE GENOMIC DNA]</scope>
</reference>
<dbReference type="PROSITE" id="PS51880">
    <property type="entry name" value="TGS"/>
    <property type="match status" value="1"/>
</dbReference>
<dbReference type="InterPro" id="IPR033655">
    <property type="entry name" value="TGS_RelA/SpoT"/>
</dbReference>
<evidence type="ECO:0000313" key="4">
    <source>
        <dbReference type="EMBL" id="OGZ72504.1"/>
    </source>
</evidence>
<dbReference type="Pfam" id="PF02824">
    <property type="entry name" value="TGS"/>
    <property type="match status" value="1"/>
</dbReference>
<feature type="domain" description="HD" evidence="2">
    <location>
        <begin position="40"/>
        <end position="154"/>
    </location>
</feature>
<organism evidence="4 5">
    <name type="scientific">Candidatus Staskawiczbacteria bacterium RIFCSPLOWO2_01_FULL_38_12b</name>
    <dbReference type="NCBI Taxonomy" id="1802214"/>
    <lineage>
        <taxon>Bacteria</taxon>
        <taxon>Candidatus Staskawicziibacteriota</taxon>
    </lineage>
</organism>
<dbReference type="STRING" id="1802214.A2908_01375"/>
<evidence type="ECO:0000259" key="2">
    <source>
        <dbReference type="PROSITE" id="PS51831"/>
    </source>
</evidence>
<feature type="domain" description="TGS" evidence="3">
    <location>
        <begin position="386"/>
        <end position="447"/>
    </location>
</feature>
<dbReference type="InterPro" id="IPR003607">
    <property type="entry name" value="HD/PDEase_dom"/>
</dbReference>
<dbReference type="SMART" id="SM00471">
    <property type="entry name" value="HDc"/>
    <property type="match status" value="1"/>
</dbReference>
<evidence type="ECO:0000259" key="3">
    <source>
        <dbReference type="PROSITE" id="PS51880"/>
    </source>
</evidence>
<dbReference type="GO" id="GO:0005886">
    <property type="term" value="C:plasma membrane"/>
    <property type="evidence" value="ECO:0007669"/>
    <property type="project" value="TreeGrafter"/>
</dbReference>
<dbReference type="PROSITE" id="PS51831">
    <property type="entry name" value="HD"/>
    <property type="match status" value="1"/>
</dbReference>
<dbReference type="AlphaFoldDB" id="A0A1G2ICQ2"/>
<evidence type="ECO:0000256" key="1">
    <source>
        <dbReference type="ARBA" id="ARBA00007476"/>
    </source>
</evidence>
<dbReference type="Gene3D" id="1.10.3210.10">
    <property type="entry name" value="Hypothetical protein af1432"/>
    <property type="match status" value="1"/>
</dbReference>
<dbReference type="InterPro" id="IPR012676">
    <property type="entry name" value="TGS-like"/>
</dbReference>
<dbReference type="FunFam" id="3.10.20.30:FF:000002">
    <property type="entry name" value="GTP pyrophosphokinase (RelA/SpoT)"/>
    <property type="match status" value="1"/>
</dbReference>
<dbReference type="GO" id="GO:0015969">
    <property type="term" value="P:guanosine tetraphosphate metabolic process"/>
    <property type="evidence" value="ECO:0007669"/>
    <property type="project" value="InterPro"/>
</dbReference>
<dbReference type="PANTHER" id="PTHR21262">
    <property type="entry name" value="GUANOSINE-3',5'-BIS DIPHOSPHATE 3'-PYROPHOSPHOHYDROLASE"/>
    <property type="match status" value="1"/>
</dbReference>
<sequence>MPHRIQKLIKNSKDPKPIEQAFEFAKEKYKGKIRASGQTYIDHATAVALLLDQLKLDQKTIIAGILHDVADTSSLSLEKKIDFKELEKKFGREISHIVQKVSDVKRIYYSFNINVKEEHFFDEEKAESIRKMFLAISGDLRVVLIELASRIDGLHNIGKLAPQTQKLYATETLQIFVPIANRLGLGEIKTTLEDLAFAYLYPEKFSWLQEHIKEKYEQRQQYLKGFIPRLKKVFKSERVQYADINYRAKSYWSTYQKLLTHDMDFEKIHDLVALRVIVKDVANCYKALGIIHKYYKPTSSEQINDYIAKPKTNGYKSLHTNVLLEEGRISEIQIRTVQMQKDAQYGVCAHWSYKEKIDLQKEGAKFTWTKKVPEFWGDFKINFFYDQVFAFTPKGDVIVLPKGSTPVDFAYAVHSDIGNHCESAKIDGKIITLSQPLKNGDVVEIITNKKRVPSQDWLRFAKTNFAKSHIKKVFLQIPASLFSVPGFVKNKIFDISKKAKKRNEEKTQLKKEAPSQIYLAGQKGIMVTIAKCCLPTSADQAKAYLTRYRAAVLHKTTCNNLQKLYEKFPEKIIDATWKQS</sequence>
<evidence type="ECO:0000313" key="5">
    <source>
        <dbReference type="Proteomes" id="UP000176774"/>
    </source>
</evidence>
<dbReference type="InterPro" id="IPR004095">
    <property type="entry name" value="TGS"/>
</dbReference>
<dbReference type="SUPFAM" id="SSF109604">
    <property type="entry name" value="HD-domain/PDEase-like"/>
    <property type="match status" value="1"/>
</dbReference>
<dbReference type="InterPro" id="IPR043519">
    <property type="entry name" value="NT_sf"/>
</dbReference>
<dbReference type="PANTHER" id="PTHR21262:SF31">
    <property type="entry name" value="GTP PYROPHOSPHOKINASE"/>
    <property type="match status" value="1"/>
</dbReference>
<dbReference type="Proteomes" id="UP000176774">
    <property type="component" value="Unassembled WGS sequence"/>
</dbReference>
<dbReference type="InterPro" id="IPR012675">
    <property type="entry name" value="Beta-grasp_dom_sf"/>
</dbReference>
<dbReference type="CDD" id="cd05399">
    <property type="entry name" value="NT_Rel-Spo_like"/>
    <property type="match status" value="1"/>
</dbReference>
<dbReference type="SMART" id="SM00954">
    <property type="entry name" value="RelA_SpoT"/>
    <property type="match status" value="1"/>
</dbReference>
<comment type="caution">
    <text evidence="4">The sequence shown here is derived from an EMBL/GenBank/DDBJ whole genome shotgun (WGS) entry which is preliminary data.</text>
</comment>
<dbReference type="CDD" id="cd01668">
    <property type="entry name" value="TGS_RSH"/>
    <property type="match status" value="1"/>
</dbReference>
<dbReference type="SUPFAM" id="SSF81271">
    <property type="entry name" value="TGS-like"/>
    <property type="match status" value="1"/>
</dbReference>
<evidence type="ECO:0008006" key="6">
    <source>
        <dbReference type="Google" id="ProtNLM"/>
    </source>
</evidence>
<accession>A0A1G2ICQ2</accession>
<protein>
    <recommendedName>
        <fullName evidence="6">TGS domain-containing protein</fullName>
    </recommendedName>
</protein>
<dbReference type="EMBL" id="MHPA01000025">
    <property type="protein sequence ID" value="OGZ72504.1"/>
    <property type="molecule type" value="Genomic_DNA"/>
</dbReference>
<name>A0A1G2ICQ2_9BACT</name>
<dbReference type="Gene3D" id="3.30.460.10">
    <property type="entry name" value="Beta Polymerase, domain 2"/>
    <property type="match status" value="1"/>
</dbReference>
<dbReference type="Pfam" id="PF13328">
    <property type="entry name" value="HD_4"/>
    <property type="match status" value="1"/>
</dbReference>
<dbReference type="Gene3D" id="3.10.20.30">
    <property type="match status" value="1"/>
</dbReference>
<dbReference type="InterPro" id="IPR006674">
    <property type="entry name" value="HD_domain"/>
</dbReference>
<proteinExistence type="inferred from homology"/>